<keyword evidence="1" id="KW-1185">Reference proteome</keyword>
<dbReference type="WBParaSite" id="nRc.2.0.1.t44051-RA">
    <property type="protein sequence ID" value="nRc.2.0.1.t44051-RA"/>
    <property type="gene ID" value="nRc.2.0.1.g44051"/>
</dbReference>
<reference evidence="2" key="1">
    <citation type="submission" date="2022-11" db="UniProtKB">
        <authorList>
            <consortium name="WormBaseParasite"/>
        </authorList>
    </citation>
    <scope>IDENTIFICATION</scope>
</reference>
<name>A0A915KZ06_ROMCU</name>
<proteinExistence type="predicted"/>
<accession>A0A915KZ06</accession>
<sequence>MIPRGARDPYGFTGISQWEREQIEERQSMTVTFLSSKAYMDTRCDVNTIFDFILPNAKFLQQT</sequence>
<protein>
    <submittedName>
        <fullName evidence="2">Uncharacterized protein</fullName>
    </submittedName>
</protein>
<dbReference type="Proteomes" id="UP000887565">
    <property type="component" value="Unplaced"/>
</dbReference>
<dbReference type="AlphaFoldDB" id="A0A915KZ06"/>
<organism evidence="1 2">
    <name type="scientific">Romanomermis culicivorax</name>
    <name type="common">Nematode worm</name>
    <dbReference type="NCBI Taxonomy" id="13658"/>
    <lineage>
        <taxon>Eukaryota</taxon>
        <taxon>Metazoa</taxon>
        <taxon>Ecdysozoa</taxon>
        <taxon>Nematoda</taxon>
        <taxon>Enoplea</taxon>
        <taxon>Dorylaimia</taxon>
        <taxon>Mermithida</taxon>
        <taxon>Mermithoidea</taxon>
        <taxon>Mermithidae</taxon>
        <taxon>Romanomermis</taxon>
    </lineage>
</organism>
<evidence type="ECO:0000313" key="2">
    <source>
        <dbReference type="WBParaSite" id="nRc.2.0.1.t44051-RA"/>
    </source>
</evidence>
<evidence type="ECO:0000313" key="1">
    <source>
        <dbReference type="Proteomes" id="UP000887565"/>
    </source>
</evidence>